<dbReference type="PANTHER" id="PTHR13395">
    <property type="entry name" value="SISTER CHROMATID COHESION PROTEIN DCC1-RELATED"/>
    <property type="match status" value="1"/>
</dbReference>
<dbReference type="GO" id="GO:0006260">
    <property type="term" value="P:DNA replication"/>
    <property type="evidence" value="ECO:0007669"/>
    <property type="project" value="UniProtKB-KW"/>
</dbReference>
<evidence type="ECO:0000313" key="4">
    <source>
        <dbReference type="Proteomes" id="UP001344447"/>
    </source>
</evidence>
<name>A0AAN7YKG2_9MYCE</name>
<evidence type="ECO:0000313" key="3">
    <source>
        <dbReference type="EMBL" id="KAK5574564.1"/>
    </source>
</evidence>
<proteinExistence type="inferred from homology"/>
<dbReference type="AlphaFoldDB" id="A0AAN7YKG2"/>
<organism evidence="3 4">
    <name type="scientific">Dictyostelium firmibasis</name>
    <dbReference type="NCBI Taxonomy" id="79012"/>
    <lineage>
        <taxon>Eukaryota</taxon>
        <taxon>Amoebozoa</taxon>
        <taxon>Evosea</taxon>
        <taxon>Eumycetozoa</taxon>
        <taxon>Dictyostelia</taxon>
        <taxon>Dictyosteliales</taxon>
        <taxon>Dictyosteliaceae</taxon>
        <taxon>Dictyostelium</taxon>
    </lineage>
</organism>
<comment type="caution">
    <text evidence="3">The sequence shown here is derived from an EMBL/GenBank/DDBJ whole genome shotgun (WGS) entry which is preliminary data.</text>
</comment>
<dbReference type="Proteomes" id="UP001344447">
    <property type="component" value="Unassembled WGS sequence"/>
</dbReference>
<keyword evidence="4" id="KW-1185">Reference proteome</keyword>
<evidence type="ECO:0008006" key="5">
    <source>
        <dbReference type="Google" id="ProtNLM"/>
    </source>
</evidence>
<dbReference type="Pfam" id="PF09724">
    <property type="entry name" value="Dcc1"/>
    <property type="match status" value="1"/>
</dbReference>
<sequence>MTPNNDNQVITFSSDYPNSEYRFLEANQEILDQIKNNKKLVIKGSLKDEAVLCTDDKTFAIRAGHTSNSMLLISKDSNKIKVALQYHLELTEIQPKLNVLKDLLYSKAINNSLDFEDDESSLGFSFDEIIDRIQSSEKEIQQYLSKLNTLIYKNRYIILSEHYEFKILELILSEATIGGWNLDSIPIDKCMENIRAPEFILKHCLQLYSKQKSSLSTTNEETTTTTTTTTTTSNENICSLDFNKICIFRAKQLLTLSTKSNMKFEEFMDNWKDTLPVGIQPNFSMLKGIAILITSPTNPKEISVKFIDESTLPSIPKARFKELFQISTRWTIDDIEPFIKPTIPPGNSLEQFILTYSRPITTSTGEKMIVTRF</sequence>
<dbReference type="GO" id="GO:0031390">
    <property type="term" value="C:Ctf18 RFC-like complex"/>
    <property type="evidence" value="ECO:0007669"/>
    <property type="project" value="InterPro"/>
</dbReference>
<keyword evidence="2" id="KW-0235">DNA replication</keyword>
<dbReference type="EMBL" id="JAVFKY010000006">
    <property type="protein sequence ID" value="KAK5574564.1"/>
    <property type="molecule type" value="Genomic_DNA"/>
</dbReference>
<evidence type="ECO:0000256" key="1">
    <source>
        <dbReference type="ARBA" id="ARBA00007017"/>
    </source>
</evidence>
<dbReference type="GO" id="GO:0000775">
    <property type="term" value="C:chromosome, centromeric region"/>
    <property type="evidence" value="ECO:0007669"/>
    <property type="project" value="TreeGrafter"/>
</dbReference>
<reference evidence="3 4" key="1">
    <citation type="submission" date="2023-11" db="EMBL/GenBank/DDBJ databases">
        <title>Dfirmibasis_genome.</title>
        <authorList>
            <person name="Edelbroek B."/>
            <person name="Kjellin J."/>
            <person name="Jerlstrom-Hultqvist J."/>
            <person name="Soderbom F."/>
        </authorList>
    </citation>
    <scope>NUCLEOTIDE SEQUENCE [LARGE SCALE GENOMIC DNA]</scope>
    <source>
        <strain evidence="3 4">TNS-C-14</strain>
    </source>
</reference>
<evidence type="ECO:0000256" key="2">
    <source>
        <dbReference type="ARBA" id="ARBA00022705"/>
    </source>
</evidence>
<dbReference type="GO" id="GO:0000785">
    <property type="term" value="C:chromatin"/>
    <property type="evidence" value="ECO:0007669"/>
    <property type="project" value="TreeGrafter"/>
</dbReference>
<accession>A0AAN7YKG2</accession>
<gene>
    <name evidence="3" type="ORF">RB653_009817</name>
</gene>
<dbReference type="GO" id="GO:0034088">
    <property type="term" value="P:maintenance of mitotic sister chromatid cohesion"/>
    <property type="evidence" value="ECO:0007669"/>
    <property type="project" value="TreeGrafter"/>
</dbReference>
<comment type="similarity">
    <text evidence="1">Belongs to the DCC1 family.</text>
</comment>
<dbReference type="InterPro" id="IPR019128">
    <property type="entry name" value="Dcc1"/>
</dbReference>
<protein>
    <recommendedName>
        <fullName evidence="5">Sister chromatid cohesion protein DCC1</fullName>
    </recommendedName>
</protein>
<dbReference type="PANTHER" id="PTHR13395:SF6">
    <property type="entry name" value="SISTER CHROMATID COHESION PROTEIN DCC1"/>
    <property type="match status" value="1"/>
</dbReference>